<evidence type="ECO:0000259" key="10">
    <source>
        <dbReference type="Pfam" id="PF00759"/>
    </source>
</evidence>
<keyword evidence="7" id="KW-0326">Glycosidase</keyword>
<keyword evidence="5" id="KW-0136">Cellulose degradation</keyword>
<keyword evidence="9" id="KW-0732">Signal</keyword>
<dbReference type="EMBL" id="CAMAPE010000050">
    <property type="protein sequence ID" value="CAH9106558.1"/>
    <property type="molecule type" value="Genomic_DNA"/>
</dbReference>
<comment type="caution">
    <text evidence="11">The sequence shown here is derived from an EMBL/GenBank/DDBJ whole genome shotgun (WGS) entry which is preliminary data.</text>
</comment>
<dbReference type="Gene3D" id="1.50.10.10">
    <property type="match status" value="1"/>
</dbReference>
<evidence type="ECO:0000256" key="6">
    <source>
        <dbReference type="ARBA" id="ARBA00023277"/>
    </source>
</evidence>
<accession>A0A9P0ZPT3</accession>
<dbReference type="EC" id="3.2.1.4" evidence="3"/>
<dbReference type="Pfam" id="PF00759">
    <property type="entry name" value="Glyco_hydro_9"/>
    <property type="match status" value="1"/>
</dbReference>
<dbReference type="GO" id="GO:0008810">
    <property type="term" value="F:cellulase activity"/>
    <property type="evidence" value="ECO:0007669"/>
    <property type="project" value="UniProtKB-EC"/>
</dbReference>
<feature type="domain" description="Glycoside hydrolase family 9" evidence="10">
    <location>
        <begin position="1"/>
        <end position="176"/>
    </location>
</feature>
<dbReference type="InterPro" id="IPR012341">
    <property type="entry name" value="6hp_glycosidase-like_sf"/>
</dbReference>
<dbReference type="Proteomes" id="UP001152484">
    <property type="component" value="Unassembled WGS sequence"/>
</dbReference>
<evidence type="ECO:0000256" key="3">
    <source>
        <dbReference type="ARBA" id="ARBA00012601"/>
    </source>
</evidence>
<evidence type="ECO:0000313" key="11">
    <source>
        <dbReference type="EMBL" id="CAH9106558.1"/>
    </source>
</evidence>
<evidence type="ECO:0000256" key="1">
    <source>
        <dbReference type="ARBA" id="ARBA00000966"/>
    </source>
</evidence>
<dbReference type="InterPro" id="IPR001701">
    <property type="entry name" value="Glyco_hydro_9"/>
</dbReference>
<dbReference type="PANTHER" id="PTHR22298">
    <property type="entry name" value="ENDO-1,4-BETA-GLUCANASE"/>
    <property type="match status" value="1"/>
</dbReference>
<sequence>MAFTITLLSWSVIEFGEAMGNEIEHAKDAIGWGTDYLLKASGDISKGVLYVQVGNPIKEHPCWERPEDLDHREPRPVYSVTADKPGSEVAGETAAALAAASIVFKDSKPGYSDQLLKRAKVVFEFALNHRGSYSQSLGDVVRKFYNSVSGYNDELLWAAAWLHHASGNDYYLDAIAKLR</sequence>
<dbReference type="InterPro" id="IPR008928">
    <property type="entry name" value="6-hairpin_glycosidase_sf"/>
</dbReference>
<keyword evidence="4" id="KW-0378">Hydrolase</keyword>
<dbReference type="SUPFAM" id="SSF48208">
    <property type="entry name" value="Six-hairpin glycosidases"/>
    <property type="match status" value="1"/>
</dbReference>
<proteinExistence type="inferred from homology"/>
<comment type="catalytic activity">
    <reaction evidence="1">
        <text>Endohydrolysis of (1-&gt;4)-beta-D-glucosidic linkages in cellulose, lichenin and cereal beta-D-glucans.</text>
        <dbReference type="EC" id="3.2.1.4"/>
    </reaction>
</comment>
<organism evidence="11 12">
    <name type="scientific">Cuscuta europaea</name>
    <name type="common">European dodder</name>
    <dbReference type="NCBI Taxonomy" id="41803"/>
    <lineage>
        <taxon>Eukaryota</taxon>
        <taxon>Viridiplantae</taxon>
        <taxon>Streptophyta</taxon>
        <taxon>Embryophyta</taxon>
        <taxon>Tracheophyta</taxon>
        <taxon>Spermatophyta</taxon>
        <taxon>Magnoliopsida</taxon>
        <taxon>eudicotyledons</taxon>
        <taxon>Gunneridae</taxon>
        <taxon>Pentapetalae</taxon>
        <taxon>asterids</taxon>
        <taxon>lamiids</taxon>
        <taxon>Solanales</taxon>
        <taxon>Convolvulaceae</taxon>
        <taxon>Cuscuteae</taxon>
        <taxon>Cuscuta</taxon>
        <taxon>Cuscuta subgen. Cuscuta</taxon>
    </lineage>
</organism>
<gene>
    <name evidence="11" type="ORF">CEURO_LOCUS17340</name>
</gene>
<evidence type="ECO:0000313" key="12">
    <source>
        <dbReference type="Proteomes" id="UP001152484"/>
    </source>
</evidence>
<dbReference type="GO" id="GO:0030245">
    <property type="term" value="P:cellulose catabolic process"/>
    <property type="evidence" value="ECO:0007669"/>
    <property type="project" value="UniProtKB-KW"/>
</dbReference>
<name>A0A9P0ZPT3_CUSEU</name>
<dbReference type="OrthoDB" id="1706689at2759"/>
<reference evidence="11" key="1">
    <citation type="submission" date="2022-07" db="EMBL/GenBank/DDBJ databases">
        <authorList>
            <person name="Macas J."/>
            <person name="Novak P."/>
            <person name="Neumann P."/>
        </authorList>
    </citation>
    <scope>NUCLEOTIDE SEQUENCE</scope>
</reference>
<evidence type="ECO:0000256" key="5">
    <source>
        <dbReference type="ARBA" id="ARBA00023001"/>
    </source>
</evidence>
<feature type="signal peptide" evidence="9">
    <location>
        <begin position="1"/>
        <end position="20"/>
    </location>
</feature>
<dbReference type="AlphaFoldDB" id="A0A9P0ZPT3"/>
<comment type="similarity">
    <text evidence="2">Belongs to the glycosyl hydrolase 9 (cellulase E) family.</text>
</comment>
<protein>
    <recommendedName>
        <fullName evidence="3">cellulase</fullName>
        <ecNumber evidence="3">3.2.1.4</ecNumber>
    </recommendedName>
</protein>
<evidence type="ECO:0000256" key="7">
    <source>
        <dbReference type="ARBA" id="ARBA00023295"/>
    </source>
</evidence>
<evidence type="ECO:0000256" key="4">
    <source>
        <dbReference type="ARBA" id="ARBA00022801"/>
    </source>
</evidence>
<feature type="non-terminal residue" evidence="11">
    <location>
        <position position="1"/>
    </location>
</feature>
<keyword evidence="8" id="KW-0624">Polysaccharide degradation</keyword>
<keyword evidence="6" id="KW-0119">Carbohydrate metabolism</keyword>
<feature type="chain" id="PRO_5040458994" description="cellulase" evidence="9">
    <location>
        <begin position="21"/>
        <end position="179"/>
    </location>
</feature>
<evidence type="ECO:0000256" key="8">
    <source>
        <dbReference type="ARBA" id="ARBA00023326"/>
    </source>
</evidence>
<evidence type="ECO:0000256" key="9">
    <source>
        <dbReference type="SAM" id="SignalP"/>
    </source>
</evidence>
<keyword evidence="12" id="KW-1185">Reference proteome</keyword>
<evidence type="ECO:0000256" key="2">
    <source>
        <dbReference type="ARBA" id="ARBA00007072"/>
    </source>
</evidence>